<evidence type="ECO:0000313" key="1">
    <source>
        <dbReference type="EMBL" id="GAW02030.1"/>
    </source>
</evidence>
<accession>A0A1Q3E471</accession>
<name>A0A1Q3E471_LENED</name>
<protein>
    <submittedName>
        <fullName evidence="1">Carbohydrate esterase family 9 protein</fullName>
    </submittedName>
</protein>
<evidence type="ECO:0000313" key="2">
    <source>
        <dbReference type="Proteomes" id="UP000188533"/>
    </source>
</evidence>
<reference evidence="1 2" key="2">
    <citation type="submission" date="2017-02" db="EMBL/GenBank/DDBJ databases">
        <title>A genome survey and senescence transcriptome analysis in Lentinula edodes.</title>
        <authorList>
            <person name="Sakamoto Y."/>
            <person name="Nakade K."/>
            <person name="Sato S."/>
            <person name="Yoshida Y."/>
            <person name="Miyazaki K."/>
            <person name="Natsume S."/>
            <person name="Konno N."/>
        </authorList>
    </citation>
    <scope>NUCLEOTIDE SEQUENCE [LARGE SCALE GENOMIC DNA]</scope>
    <source>
        <strain evidence="1 2">NBRC 111202</strain>
    </source>
</reference>
<sequence>MAGSYELRMACKSHLLAKELAEPGVGVVVGPVHPIPDSWEIRRKLPGPPLSKDRTIGSLLHYNVTVGILPAALDSDGKINKETALCMAPVNLEKLKLGIWILW</sequence>
<dbReference type="AlphaFoldDB" id="A0A1Q3E471"/>
<gene>
    <name evidence="1" type="ORF">LENED_003658</name>
</gene>
<proteinExistence type="predicted"/>
<dbReference type="EMBL" id="BDGU01000080">
    <property type="protein sequence ID" value="GAW02030.1"/>
    <property type="molecule type" value="Genomic_DNA"/>
</dbReference>
<comment type="caution">
    <text evidence="1">The sequence shown here is derived from an EMBL/GenBank/DDBJ whole genome shotgun (WGS) entry which is preliminary data.</text>
</comment>
<organism evidence="1 2">
    <name type="scientific">Lentinula edodes</name>
    <name type="common">Shiitake mushroom</name>
    <name type="synonym">Lentinus edodes</name>
    <dbReference type="NCBI Taxonomy" id="5353"/>
    <lineage>
        <taxon>Eukaryota</taxon>
        <taxon>Fungi</taxon>
        <taxon>Dikarya</taxon>
        <taxon>Basidiomycota</taxon>
        <taxon>Agaricomycotina</taxon>
        <taxon>Agaricomycetes</taxon>
        <taxon>Agaricomycetidae</taxon>
        <taxon>Agaricales</taxon>
        <taxon>Marasmiineae</taxon>
        <taxon>Omphalotaceae</taxon>
        <taxon>Lentinula</taxon>
    </lineage>
</organism>
<dbReference type="STRING" id="5353.A0A1Q3E471"/>
<keyword evidence="2" id="KW-1185">Reference proteome</keyword>
<dbReference type="Proteomes" id="UP000188533">
    <property type="component" value="Unassembled WGS sequence"/>
</dbReference>
<reference evidence="1 2" key="1">
    <citation type="submission" date="2016-08" db="EMBL/GenBank/DDBJ databases">
        <authorList>
            <consortium name="Lentinula edodes genome sequencing consortium"/>
            <person name="Sakamoto Y."/>
            <person name="Nakade K."/>
            <person name="Sato S."/>
            <person name="Yoshida Y."/>
            <person name="Miyazaki K."/>
            <person name="Natsume S."/>
            <person name="Konno N."/>
        </authorList>
    </citation>
    <scope>NUCLEOTIDE SEQUENCE [LARGE SCALE GENOMIC DNA]</scope>
    <source>
        <strain evidence="1 2">NBRC 111202</strain>
    </source>
</reference>